<gene>
    <name evidence="1" type="ORF">METZ01_LOCUS261885</name>
</gene>
<reference evidence="1" key="1">
    <citation type="submission" date="2018-05" db="EMBL/GenBank/DDBJ databases">
        <authorList>
            <person name="Lanie J.A."/>
            <person name="Ng W.-L."/>
            <person name="Kazmierczak K.M."/>
            <person name="Andrzejewski T.M."/>
            <person name="Davidsen T.M."/>
            <person name="Wayne K.J."/>
            <person name="Tettelin H."/>
            <person name="Glass J.I."/>
            <person name="Rusch D."/>
            <person name="Podicherti R."/>
            <person name="Tsui H.-C.T."/>
            <person name="Winkler M.E."/>
        </authorList>
    </citation>
    <scope>NUCLEOTIDE SEQUENCE</scope>
</reference>
<dbReference type="EMBL" id="UINC01072989">
    <property type="protein sequence ID" value="SVC09031.1"/>
    <property type="molecule type" value="Genomic_DNA"/>
</dbReference>
<name>A0A382JE88_9ZZZZ</name>
<dbReference type="AlphaFoldDB" id="A0A382JE88"/>
<accession>A0A382JE88</accession>
<evidence type="ECO:0000313" key="1">
    <source>
        <dbReference type="EMBL" id="SVC09031.1"/>
    </source>
</evidence>
<proteinExistence type="predicted"/>
<feature type="non-terminal residue" evidence="1">
    <location>
        <position position="1"/>
    </location>
</feature>
<sequence length="37" mass="3803">VLIISIILSSNSSGVFALIPTHPYASANFTKSGRAAV</sequence>
<protein>
    <submittedName>
        <fullName evidence="1">Uncharacterized protein</fullName>
    </submittedName>
</protein>
<organism evidence="1">
    <name type="scientific">marine metagenome</name>
    <dbReference type="NCBI Taxonomy" id="408172"/>
    <lineage>
        <taxon>unclassified sequences</taxon>
        <taxon>metagenomes</taxon>
        <taxon>ecological metagenomes</taxon>
    </lineage>
</organism>